<organism evidence="1 2">
    <name type="scientific">Violaceomyces palustris</name>
    <dbReference type="NCBI Taxonomy" id="1673888"/>
    <lineage>
        <taxon>Eukaryota</taxon>
        <taxon>Fungi</taxon>
        <taxon>Dikarya</taxon>
        <taxon>Basidiomycota</taxon>
        <taxon>Ustilaginomycotina</taxon>
        <taxon>Ustilaginomycetes</taxon>
        <taxon>Violaceomycetales</taxon>
        <taxon>Violaceomycetaceae</taxon>
        <taxon>Violaceomyces</taxon>
    </lineage>
</organism>
<proteinExistence type="predicted"/>
<accession>A0ACD0P198</accession>
<reference evidence="1 2" key="1">
    <citation type="journal article" date="2018" name="Mol. Biol. Evol.">
        <title>Broad Genomic Sampling Reveals a Smut Pathogenic Ancestry of the Fungal Clade Ustilaginomycotina.</title>
        <authorList>
            <person name="Kijpornyongpan T."/>
            <person name="Mondo S.J."/>
            <person name="Barry K."/>
            <person name="Sandor L."/>
            <person name="Lee J."/>
            <person name="Lipzen A."/>
            <person name="Pangilinan J."/>
            <person name="LaButti K."/>
            <person name="Hainaut M."/>
            <person name="Henrissat B."/>
            <person name="Grigoriev I.V."/>
            <person name="Spatafora J.W."/>
            <person name="Aime M.C."/>
        </authorList>
    </citation>
    <scope>NUCLEOTIDE SEQUENCE [LARGE SCALE GENOMIC DNA]</scope>
    <source>
        <strain evidence="1 2">SA 807</strain>
    </source>
</reference>
<keyword evidence="2" id="KW-1185">Reference proteome</keyword>
<protein>
    <submittedName>
        <fullName evidence="1">Uncharacterized protein</fullName>
    </submittedName>
</protein>
<sequence length="1582" mass="173593">MVAPILEQVGITTSEQLVKSLKSSYDPPISPHPWTKIQLASLSWDDTSFFVPKKDELLSDWIVETLCRSAKSHLSTNSVNNSTRKNKGKARELEPTLDCYLFEPDYWKLLLRIIQPDQPGSSSKSSSSWINSLASKHPILTLASIFAQKLTGNTELPGRLLEPASRVLKCLLGPAASRAAALSVESDVAGVAEVLVQSWSIAMEYGGNSRKNSKFFLSDVLPAYVKALRPLSLCTREDPGVSDLLQTLNRFSTDSIFTTENLFNLLKGQDSAEDHSRKGDPDLLSSLTPLCLASDEDIATSALAAIPSLFAQLVGRFRAEIPTLFPAAANIGSTAKSVAASQHLQQVKLRSSALKTFILPVSRILTTKPLPRSRESPVITLQKARSRALLVKSIKDLDIYVPGGEDSNDWTRILFEFVKDSIELIKDGGDEVLSKLALEALTSIWQLEQASIESQVDEVFFLLSTLSNHSAKQSGTSFAAVAFLRTITASFSRNRDLPGLIKLLLSAFEKSCEASDGGDLHSKTIKASVLLSSEFNGILSKAIQDFLMPMQVVPLLEDLRNHAGKLTPLLRRSFGHPNTDSTYRNQSGASKRQRLSLSNESSFTSSMGLNEAASKALIFLETIAIVIRNVPLVKTIRADAIRAVKELHQEVILVCIDLGSFADSDNDILSVRQALLTCALSTRHWLLCRNWQFDPEPSSSEMEAKSGFPDCFDSDLDERKATLMDICGSSISLPEARIEILRALLQRAELDLIRGRKRSDYLRIFSEANSVPAEMFIDGLCAGDKQTEAWDGQSHAHSGSSAYSSALWILATVHKAEFLDAVASHSLLSAFSGILLDSCPHGGLPDLLSWLSMQTSRNAHFLELPRWRSSILSVAMARTDGLIGTRSMLVDLLQRKSGKIFLDKVGLPDPKDIISALRAMLAISNFPAEWFPLSSKSAILERALLLDAYISFQHLQYRAFGLSEQSFYSSWCGLRSFIQHFFKGQGNFADFPQSLVADSLANLITSMLGLESQISLVETSLGAFKTGVFELIKDSRNESGKGGSHSILYVHRRLQECLTLAASPDSIYLIKNADSMLLELALEDESSFVESELAINWSGSSITEQLEIITREEAPLALKAMDDAVEKHRFAAPTLLARGIRLKLSLEKASSPQPTEHLEGKVSQILDALCCIAQKACVETYNAKSLGKVLPQPLNDLFSETMQAMIACESYMPNLSEASSSPIFKAVMAFSAFISSLGGEDIPQKLQIILTRTTSRMDPATYEEAMARLTLLIAGTFSDDEPMGQESSLMDSRAVIITMGLLIRHGPEGTSTAARKHLTRLLSLISLGNEKAGMVILAELQMIEDICTNKAMLLRPIDVGLILSLFSRIVGPRSPHFAGKNMPGSDFGPRIFLCIVSAMASIIRLRQDLLSSHMPNLAGLLSQIFRLFQRLKPSVGGAQQRSVRETLPEWLDPLERPLGVSEARSFSRLLMSLTAKSATLGPSLAASKKKNGQTRKSTESLAKPFSKHAIHVLVAYIRTLTAPITEIPTDVRTEIQLGLLSICEIVGEHERDAAMVGSLDTTGKALFKRLWKQWESQRYRGE</sequence>
<evidence type="ECO:0000313" key="1">
    <source>
        <dbReference type="EMBL" id="PWN51792.1"/>
    </source>
</evidence>
<evidence type="ECO:0000313" key="2">
    <source>
        <dbReference type="Proteomes" id="UP000245626"/>
    </source>
</evidence>
<dbReference type="EMBL" id="KZ819817">
    <property type="protein sequence ID" value="PWN51792.1"/>
    <property type="molecule type" value="Genomic_DNA"/>
</dbReference>
<name>A0ACD0P198_9BASI</name>
<dbReference type="Proteomes" id="UP000245626">
    <property type="component" value="Unassembled WGS sequence"/>
</dbReference>
<gene>
    <name evidence="1" type="ORF">IE53DRAFT_409922</name>
</gene>